<name>D6ZIM2_MOBCV</name>
<reference evidence="3" key="1">
    <citation type="submission" date="2010-03" db="EMBL/GenBank/DDBJ databases">
        <title>Complete sequence of Mobiluncus curtisii ATCC 43063.</title>
        <authorList>
            <person name="Muzny D."/>
            <person name="Qin X."/>
            <person name="Deng J."/>
            <person name="Jiang H."/>
            <person name="Liu Y."/>
            <person name="Qu J."/>
            <person name="Song X.-Z."/>
            <person name="Zhang L."/>
            <person name="Thornton R."/>
            <person name="Coyle M."/>
            <person name="Francisco L."/>
            <person name="Jackson L."/>
            <person name="Javaid M."/>
            <person name="Korchina V."/>
            <person name="Kovar C."/>
            <person name="Mata R."/>
            <person name="Mathew T."/>
            <person name="Ngo R."/>
            <person name="Nguyen L."/>
            <person name="Nguyen N."/>
            <person name="Okwuonu G."/>
            <person name="Ongeri F."/>
            <person name="Pham C."/>
            <person name="Simmons D."/>
            <person name="Wilczek-Boney K."/>
            <person name="Hale W."/>
            <person name="Jakkamsetti A."/>
            <person name="Pham P."/>
            <person name="Ruth R."/>
            <person name="San Lucas F."/>
            <person name="Warren J."/>
            <person name="Zhang J."/>
            <person name="Zhao Z."/>
            <person name="Zhou C."/>
            <person name="Zhu D."/>
            <person name="Lee S."/>
            <person name="Bess C."/>
            <person name="Blankenburg K."/>
            <person name="Forbes L."/>
            <person name="Fu Q."/>
            <person name="Gubbala S."/>
            <person name="Hirani K."/>
            <person name="Jayaseelan J.C."/>
            <person name="Lara F."/>
            <person name="Munidasa M."/>
            <person name="Palculict T."/>
            <person name="Patil S."/>
            <person name="Pu L.-L."/>
            <person name="Saada N."/>
            <person name="Tang L."/>
            <person name="Weissenberger G."/>
            <person name="Zhu Y."/>
            <person name="Hemphill L."/>
            <person name="Shang Y."/>
            <person name="Youmans B."/>
            <person name="Ayvaz T."/>
            <person name="Ross M."/>
            <person name="Santibanez J."/>
            <person name="Aqrawi P."/>
            <person name="Gross S."/>
            <person name="Joshi V."/>
            <person name="Fowler G."/>
            <person name="Nazareth L."/>
            <person name="Reid J."/>
            <person name="Worley K."/>
            <person name="Petrosino J."/>
            <person name="Highlander S."/>
            <person name="Gibbs R."/>
            <person name="Gibbs R."/>
        </authorList>
    </citation>
    <scope>NUCLEOTIDE SEQUENCE [LARGE SCALE GENOMIC DNA]</scope>
    <source>
        <strain evidence="3">ATCC 43063 / DSM 2711 / V125</strain>
    </source>
</reference>
<proteinExistence type="predicted"/>
<evidence type="ECO:0000313" key="3">
    <source>
        <dbReference type="Proteomes" id="UP000006742"/>
    </source>
</evidence>
<keyword evidence="3" id="KW-1185">Reference proteome</keyword>
<dbReference type="EMBL" id="CP001992">
    <property type="protein sequence ID" value="ADI66571.1"/>
    <property type="molecule type" value="Genomic_DNA"/>
</dbReference>
<dbReference type="KEGG" id="mcu:HMPREF0573_10252"/>
<dbReference type="AlphaFoldDB" id="D6ZIM2"/>
<evidence type="ECO:0000313" key="2">
    <source>
        <dbReference type="EMBL" id="ADI66571.1"/>
    </source>
</evidence>
<dbReference type="HOGENOM" id="CLU_3027319_0_0_11"/>
<feature type="region of interest" description="Disordered" evidence="1">
    <location>
        <begin position="24"/>
        <end position="55"/>
    </location>
</feature>
<protein>
    <submittedName>
        <fullName evidence="2">Uncharacterized protein</fullName>
    </submittedName>
</protein>
<accession>D6ZIM2</accession>
<dbReference type="Proteomes" id="UP000006742">
    <property type="component" value="Chromosome"/>
</dbReference>
<sequence length="55" mass="5696">MGLRDGSVVPALAGMSPARERFHGYGYGGPRTRGDEPISAAASPPACTWSPHSRG</sequence>
<organism evidence="2 3">
    <name type="scientific">Mobiluncus curtisii (strain ATCC 43063 / DSM 2711 / V125)</name>
    <name type="common">Falcivibrio vaginalis</name>
    <dbReference type="NCBI Taxonomy" id="548479"/>
    <lineage>
        <taxon>Bacteria</taxon>
        <taxon>Bacillati</taxon>
        <taxon>Actinomycetota</taxon>
        <taxon>Actinomycetes</taxon>
        <taxon>Actinomycetales</taxon>
        <taxon>Actinomycetaceae</taxon>
        <taxon>Mobiluncus</taxon>
    </lineage>
</organism>
<evidence type="ECO:0000256" key="1">
    <source>
        <dbReference type="SAM" id="MobiDB-lite"/>
    </source>
</evidence>
<gene>
    <name evidence="2" type="ordered locus">HMPREF0573_10252</name>
</gene>